<dbReference type="EMBL" id="AP021875">
    <property type="protein sequence ID" value="BBO79151.1"/>
    <property type="molecule type" value="Genomic_DNA"/>
</dbReference>
<reference evidence="3 4" key="1">
    <citation type="submission" date="2019-11" db="EMBL/GenBank/DDBJ databases">
        <title>Comparative genomics of hydrocarbon-degrading Desulfosarcina strains.</title>
        <authorList>
            <person name="Watanabe M."/>
            <person name="Kojima H."/>
            <person name="Fukui M."/>
        </authorList>
    </citation>
    <scope>NUCLEOTIDE SEQUENCE [LARGE SCALE GENOMIC DNA]</scope>
    <source>
        <strain evidence="3 4">PP31</strain>
    </source>
</reference>
<dbReference type="PANTHER" id="PTHR34404:SF2">
    <property type="entry name" value="CONSERVED SERINE RICH PROTEIN"/>
    <property type="match status" value="1"/>
</dbReference>
<evidence type="ECO:0000313" key="4">
    <source>
        <dbReference type="Proteomes" id="UP000427769"/>
    </source>
</evidence>
<organism evidence="3 4">
    <name type="scientific">Desulfosarcina widdelii</name>
    <dbReference type="NCBI Taxonomy" id="947919"/>
    <lineage>
        <taxon>Bacteria</taxon>
        <taxon>Pseudomonadati</taxon>
        <taxon>Thermodesulfobacteriota</taxon>
        <taxon>Desulfobacteria</taxon>
        <taxon>Desulfobacterales</taxon>
        <taxon>Desulfosarcinaceae</taxon>
        <taxon>Desulfosarcina</taxon>
    </lineage>
</organism>
<dbReference type="KEGG" id="dwd:DSCW_65680"/>
<feature type="compositionally biased region" description="Polar residues" evidence="1">
    <location>
        <begin position="82"/>
        <end position="94"/>
    </location>
</feature>
<dbReference type="NCBIfam" id="TIGR02605">
    <property type="entry name" value="CxxC_CxxC_SSSS"/>
    <property type="match status" value="1"/>
</dbReference>
<dbReference type="SMART" id="SM00834">
    <property type="entry name" value="CxxC_CXXC_SSSS"/>
    <property type="match status" value="1"/>
</dbReference>
<feature type="compositionally biased region" description="Basic and acidic residues" evidence="1">
    <location>
        <begin position="68"/>
        <end position="77"/>
    </location>
</feature>
<evidence type="ECO:0000259" key="2">
    <source>
        <dbReference type="SMART" id="SM00834"/>
    </source>
</evidence>
<accession>A0A5K7ZH63</accession>
<dbReference type="AlphaFoldDB" id="A0A5K7ZH63"/>
<proteinExistence type="predicted"/>
<feature type="domain" description="Putative regulatory protein FmdB zinc ribbon" evidence="2">
    <location>
        <begin position="1"/>
        <end position="41"/>
    </location>
</feature>
<keyword evidence="4" id="KW-1185">Reference proteome</keyword>
<evidence type="ECO:0000313" key="3">
    <source>
        <dbReference type="EMBL" id="BBO79151.1"/>
    </source>
</evidence>
<dbReference type="Proteomes" id="UP000427769">
    <property type="component" value="Chromosome"/>
</dbReference>
<gene>
    <name evidence="3" type="ORF">DSCW_65680</name>
</gene>
<dbReference type="Pfam" id="PF09723">
    <property type="entry name" value="Zn_ribbon_8"/>
    <property type="match status" value="1"/>
</dbReference>
<dbReference type="PANTHER" id="PTHR34404">
    <property type="entry name" value="REGULATORY PROTEIN, FMDB FAMILY"/>
    <property type="match status" value="1"/>
</dbReference>
<dbReference type="InterPro" id="IPR013429">
    <property type="entry name" value="Regulatory_FmdB_Zinc_ribbon"/>
</dbReference>
<feature type="region of interest" description="Disordered" evidence="1">
    <location>
        <begin position="56"/>
        <end position="94"/>
    </location>
</feature>
<protein>
    <submittedName>
        <fullName evidence="3">FmdB family transcriptional regulator</fullName>
    </submittedName>
</protein>
<dbReference type="RefSeq" id="WP_155307710.1">
    <property type="nucleotide sequence ID" value="NZ_AP021875.1"/>
</dbReference>
<evidence type="ECO:0000256" key="1">
    <source>
        <dbReference type="SAM" id="MobiDB-lite"/>
    </source>
</evidence>
<sequence>MPLYEYQCTKCGEIEEAIQKFSDPPLSTCRHCSGKLNKLISQSSFHLKGTGWYASGYSKPPASSTGGKEPESKKSAEKNATPGDNASKATKSDD</sequence>
<dbReference type="OrthoDB" id="9813321at2"/>
<name>A0A5K7ZH63_9BACT</name>